<evidence type="ECO:0000313" key="6">
    <source>
        <dbReference type="Proteomes" id="UP000195208"/>
    </source>
</evidence>
<dbReference type="PANTHER" id="PTHR45586:SF15">
    <property type="entry name" value="TPR REPEAT-CONTAINING PROTEIN YPIA"/>
    <property type="match status" value="1"/>
</dbReference>
<accession>A0A2T4MIZ9</accession>
<protein>
    <submittedName>
        <fullName evidence="4">Tetratricopeptide repeat protein</fullName>
    </submittedName>
</protein>
<dbReference type="PANTHER" id="PTHR45586">
    <property type="entry name" value="TPR REPEAT-CONTAINING PROTEIN PA4667"/>
    <property type="match status" value="1"/>
</dbReference>
<dbReference type="InterPro" id="IPR011990">
    <property type="entry name" value="TPR-like_helical_dom_sf"/>
</dbReference>
<dbReference type="EMBL" id="NEFX01000030">
    <property type="protein sequence ID" value="OTW30011.1"/>
    <property type="molecule type" value="Genomic_DNA"/>
</dbReference>
<dbReference type="EMBL" id="WMFL01000053">
    <property type="protein sequence ID" value="NJI01915.1"/>
    <property type="molecule type" value="Genomic_DNA"/>
</dbReference>
<keyword evidence="6" id="KW-1185">Reference proteome</keyword>
<dbReference type="Gene3D" id="1.25.40.10">
    <property type="entry name" value="Tetratricopeptide repeat domain"/>
    <property type="match status" value="3"/>
</dbReference>
<gene>
    <name evidence="5" type="ORF">B9M88_12265</name>
    <name evidence="4" type="ORF">GLV84_03450</name>
</gene>
<proteinExistence type="predicted"/>
<dbReference type="InterPro" id="IPR051012">
    <property type="entry name" value="CellSynth/LPSAsmb/PSIAsmb"/>
</dbReference>
<dbReference type="Proteomes" id="UP000195208">
    <property type="component" value="Unassembled WGS sequence"/>
</dbReference>
<sequence length="413" mass="48181">MEDIYKIIDDINLQNLDNLDSRVQEVLQSDDDEGLFALGETLYQYGLTPQGLEVFRTLYHKYPDEGEVLIYFIEGLVTENQIDEALEYLNEVPVSPEKLLLEADLYQQINMLEVATDKLTEALELQPNDPVIHFALAELLYFDGQYLRASREYDTVLESGEYEVNGVNLFSRLADSSLQSGNYQDALKWYDEMNEQEMVPEDYLKKAVAYEKNDRTQEAIKITKSLLNKDPDFIQAYFYLQQLYENEKMFADAIDIGDEGLRLNQYYKELMYSTGALKIEHGDQNEAVALLKQALEVDPSYQEPLLMLADFYRHQEDYEALIELVQYANEEDMDPVFTWQLAYALGQEERDKEAQHFYDLAFVALEDNTDFLKDYYAYLIEVGHIAQAKSILNALLQKEPHEERWHDEYARLS</sequence>
<comment type="caution">
    <text evidence="4">The sequence shown here is derived from an EMBL/GenBank/DDBJ whole genome shotgun (WGS) entry which is preliminary data.</text>
</comment>
<evidence type="ECO:0000256" key="2">
    <source>
        <dbReference type="ARBA" id="ARBA00022803"/>
    </source>
</evidence>
<dbReference type="PROSITE" id="PS50005">
    <property type="entry name" value="TPR"/>
    <property type="match status" value="2"/>
</dbReference>
<reference evidence="5 6" key="1">
    <citation type="submission" date="2017-04" db="EMBL/GenBank/DDBJ databases">
        <title>Staphylococcus agnetis, a potential pathogen in the broiler production.</title>
        <authorList>
            <person name="Poulsen L."/>
        </authorList>
    </citation>
    <scope>NUCLEOTIDE SEQUENCE [LARGE SCALE GENOMIC DNA]</scope>
    <source>
        <strain evidence="5 6">723_310714_2_2_spleen</strain>
    </source>
</reference>
<dbReference type="Proteomes" id="UP000646308">
    <property type="component" value="Unassembled WGS sequence"/>
</dbReference>
<keyword evidence="2 3" id="KW-0802">TPR repeat</keyword>
<evidence type="ECO:0000313" key="7">
    <source>
        <dbReference type="Proteomes" id="UP000646308"/>
    </source>
</evidence>
<dbReference type="SUPFAM" id="SSF48452">
    <property type="entry name" value="TPR-like"/>
    <property type="match status" value="1"/>
</dbReference>
<reference evidence="4" key="2">
    <citation type="submission" date="2019-11" db="EMBL/GenBank/DDBJ databases">
        <title>Whole genome comparisons of Staphylococcus agnetis isolates from cattle and chickens.</title>
        <authorList>
            <person name="Rhoads D."/>
            <person name="Shwani A."/>
            <person name="Adkins P."/>
            <person name="Calcutt M."/>
            <person name="Middleton J."/>
        </authorList>
    </citation>
    <scope>NUCLEOTIDE SEQUENCE</scope>
    <source>
        <strain evidence="4">1387</strain>
    </source>
</reference>
<evidence type="ECO:0000256" key="1">
    <source>
        <dbReference type="ARBA" id="ARBA00022737"/>
    </source>
</evidence>
<dbReference type="InterPro" id="IPR019734">
    <property type="entry name" value="TPR_rpt"/>
</dbReference>
<dbReference type="GeneID" id="57691576"/>
<dbReference type="AlphaFoldDB" id="A0A2T4MIZ9"/>
<feature type="repeat" description="TPR" evidence="3">
    <location>
        <begin position="268"/>
        <end position="301"/>
    </location>
</feature>
<evidence type="ECO:0000256" key="3">
    <source>
        <dbReference type="PROSITE-ProRule" id="PRU00339"/>
    </source>
</evidence>
<dbReference type="KEGG" id="sagq:EP23_03210"/>
<name>A0A2T4MIZ9_9STAP</name>
<dbReference type="OrthoDB" id="2080803at2"/>
<dbReference type="RefSeq" id="WP_060551074.1">
    <property type="nucleotide sequence ID" value="NZ_CP009623.1"/>
</dbReference>
<dbReference type="SMART" id="SM00028">
    <property type="entry name" value="TPR"/>
    <property type="match status" value="5"/>
</dbReference>
<evidence type="ECO:0000313" key="4">
    <source>
        <dbReference type="EMBL" id="NJI01915.1"/>
    </source>
</evidence>
<dbReference type="Pfam" id="PF13174">
    <property type="entry name" value="TPR_6"/>
    <property type="match status" value="1"/>
</dbReference>
<organism evidence="4 7">
    <name type="scientific">Staphylococcus agnetis</name>
    <dbReference type="NCBI Taxonomy" id="985762"/>
    <lineage>
        <taxon>Bacteria</taxon>
        <taxon>Bacillati</taxon>
        <taxon>Bacillota</taxon>
        <taxon>Bacilli</taxon>
        <taxon>Bacillales</taxon>
        <taxon>Staphylococcaceae</taxon>
        <taxon>Staphylococcus</taxon>
    </lineage>
</organism>
<evidence type="ECO:0000313" key="5">
    <source>
        <dbReference type="EMBL" id="OTW30011.1"/>
    </source>
</evidence>
<feature type="repeat" description="TPR" evidence="3">
    <location>
        <begin position="96"/>
        <end position="129"/>
    </location>
</feature>
<dbReference type="Pfam" id="PF13432">
    <property type="entry name" value="TPR_16"/>
    <property type="match status" value="1"/>
</dbReference>
<dbReference type="Pfam" id="PF14559">
    <property type="entry name" value="TPR_19"/>
    <property type="match status" value="1"/>
</dbReference>
<keyword evidence="1" id="KW-0677">Repeat</keyword>